<dbReference type="AlphaFoldDB" id="A0A9P4MQ37"/>
<evidence type="ECO:0000256" key="6">
    <source>
        <dbReference type="PIRNR" id="PIRNR007764"/>
    </source>
</evidence>
<proteinExistence type="inferred from homology"/>
<dbReference type="EMBL" id="ML996081">
    <property type="protein sequence ID" value="KAF2157889.1"/>
    <property type="molecule type" value="Genomic_DNA"/>
</dbReference>
<keyword evidence="10" id="KW-1185">Reference proteome</keyword>
<dbReference type="InterPro" id="IPR021151">
    <property type="entry name" value="GINS_A"/>
</dbReference>
<evidence type="ECO:0000313" key="10">
    <source>
        <dbReference type="Proteomes" id="UP000799439"/>
    </source>
</evidence>
<evidence type="ECO:0000256" key="5">
    <source>
        <dbReference type="ARBA" id="ARBA00023242"/>
    </source>
</evidence>
<reference evidence="9" key="1">
    <citation type="journal article" date="2020" name="Stud. Mycol.">
        <title>101 Dothideomycetes genomes: a test case for predicting lifestyles and emergence of pathogens.</title>
        <authorList>
            <person name="Haridas S."/>
            <person name="Albert R."/>
            <person name="Binder M."/>
            <person name="Bloem J."/>
            <person name="Labutti K."/>
            <person name="Salamov A."/>
            <person name="Andreopoulos B."/>
            <person name="Baker S."/>
            <person name="Barry K."/>
            <person name="Bills G."/>
            <person name="Bluhm B."/>
            <person name="Cannon C."/>
            <person name="Castanera R."/>
            <person name="Culley D."/>
            <person name="Daum C."/>
            <person name="Ezra D."/>
            <person name="Gonzalez J."/>
            <person name="Henrissat B."/>
            <person name="Kuo A."/>
            <person name="Liang C."/>
            <person name="Lipzen A."/>
            <person name="Lutzoni F."/>
            <person name="Magnuson J."/>
            <person name="Mondo S."/>
            <person name="Nolan M."/>
            <person name="Ohm R."/>
            <person name="Pangilinan J."/>
            <person name="Park H.-J."/>
            <person name="Ramirez L."/>
            <person name="Alfaro M."/>
            <person name="Sun H."/>
            <person name="Tritt A."/>
            <person name="Yoshinaga Y."/>
            <person name="Zwiers L.-H."/>
            <person name="Turgeon B."/>
            <person name="Goodwin S."/>
            <person name="Spatafora J."/>
            <person name="Crous P."/>
            <person name="Grigoriev I."/>
        </authorList>
    </citation>
    <scope>NUCLEOTIDE SEQUENCE</scope>
    <source>
        <strain evidence="9">CBS 260.36</strain>
    </source>
</reference>
<dbReference type="PANTHER" id="PTHR21206:SF0">
    <property type="entry name" value="DNA REPLICATION COMPLEX GINS PROTEIN SLD5"/>
    <property type="match status" value="1"/>
</dbReference>
<feature type="domain" description="GINS subunit" evidence="7">
    <location>
        <begin position="67"/>
        <end position="146"/>
    </location>
</feature>
<comment type="subcellular location">
    <subcellularLocation>
        <location evidence="1 6">Nucleus</location>
    </subcellularLocation>
</comment>
<dbReference type="PANTHER" id="PTHR21206">
    <property type="entry name" value="SLD5 PROTEIN"/>
    <property type="match status" value="1"/>
</dbReference>
<dbReference type="InterPro" id="IPR038749">
    <property type="entry name" value="Sld5_GINS_A"/>
</dbReference>
<name>A0A9P4MQ37_9PEZI</name>
<dbReference type="GO" id="GO:0006261">
    <property type="term" value="P:DNA-templated DNA replication"/>
    <property type="evidence" value="ECO:0007669"/>
    <property type="project" value="InterPro"/>
</dbReference>
<feature type="domain" description="DNA replication complex GINS protein SLD5 C-terminal" evidence="8">
    <location>
        <begin position="173"/>
        <end position="229"/>
    </location>
</feature>
<dbReference type="OrthoDB" id="338231at2759"/>
<evidence type="ECO:0000256" key="4">
    <source>
        <dbReference type="ARBA" id="ARBA00022705"/>
    </source>
</evidence>
<accession>A0A9P4MQ37</accession>
<dbReference type="Pfam" id="PF16922">
    <property type="entry name" value="SLD5_C"/>
    <property type="match status" value="1"/>
</dbReference>
<comment type="caution">
    <text evidence="9">The sequence shown here is derived from an EMBL/GenBank/DDBJ whole genome shotgun (WGS) entry which is preliminary data.</text>
</comment>
<evidence type="ECO:0000256" key="2">
    <source>
        <dbReference type="ARBA" id="ARBA00008187"/>
    </source>
</evidence>
<evidence type="ECO:0000256" key="1">
    <source>
        <dbReference type="ARBA" id="ARBA00004123"/>
    </source>
</evidence>
<dbReference type="PIRSF" id="PIRSF007764">
    <property type="entry name" value="Sld5"/>
    <property type="match status" value="1"/>
</dbReference>
<dbReference type="Gene3D" id="3.40.5.60">
    <property type="match status" value="1"/>
</dbReference>
<evidence type="ECO:0000256" key="3">
    <source>
        <dbReference type="ARBA" id="ARBA00014804"/>
    </source>
</evidence>
<dbReference type="InterPro" id="IPR008591">
    <property type="entry name" value="GINS_Sld5"/>
</dbReference>
<comment type="similarity">
    <text evidence="2 6">Belongs to the GINS4/SLD5 family.</text>
</comment>
<dbReference type="Gene3D" id="1.20.58.1030">
    <property type="match status" value="1"/>
</dbReference>
<evidence type="ECO:0000259" key="7">
    <source>
        <dbReference type="Pfam" id="PF05916"/>
    </source>
</evidence>
<dbReference type="GO" id="GO:0000811">
    <property type="term" value="C:GINS complex"/>
    <property type="evidence" value="ECO:0007669"/>
    <property type="project" value="UniProtKB-UniRule"/>
</dbReference>
<dbReference type="SUPFAM" id="SSF160059">
    <property type="entry name" value="PriA/YqbF domain"/>
    <property type="match status" value="1"/>
</dbReference>
<evidence type="ECO:0000259" key="8">
    <source>
        <dbReference type="Pfam" id="PF16922"/>
    </source>
</evidence>
<sequence length="229" mass="25381">MDIDDILASVSGEHDAPSAIRDLHALTRAWVAERSAPELLPYPSGIVDRVSTRISAQIATVEDLTSALDPSANFALVVIQTDLERAKFLLRALLRTRLAKMDRFARHYLSLSDQQSGGREEKNPLLSGTEKQYLAHHSAMLDAHYAASFLGSFPPALQRMDDTAGGIGMVDRPDEETAVFVRILRDGDEAVEVQGEHGAAEIELRRGDVWVLRWKSVRDRVLRGDVELI</sequence>
<dbReference type="CDD" id="cd11711">
    <property type="entry name" value="GINS_A_Sld5"/>
    <property type="match status" value="1"/>
</dbReference>
<keyword evidence="4 6" id="KW-0235">DNA replication</keyword>
<dbReference type="InterPro" id="IPR036224">
    <property type="entry name" value="GINS_bundle-like_dom_sf"/>
</dbReference>
<protein>
    <recommendedName>
        <fullName evidence="3 6">DNA replication complex GINS protein SLD5</fullName>
    </recommendedName>
</protein>
<dbReference type="Proteomes" id="UP000799439">
    <property type="component" value="Unassembled WGS sequence"/>
</dbReference>
<dbReference type="InterPro" id="IPR031633">
    <property type="entry name" value="SLD5_C"/>
</dbReference>
<dbReference type="CDD" id="cd21692">
    <property type="entry name" value="GINS_B_Sld5"/>
    <property type="match status" value="1"/>
</dbReference>
<dbReference type="SUPFAM" id="SSF158573">
    <property type="entry name" value="GINS helical bundle-like"/>
    <property type="match status" value="1"/>
</dbReference>
<keyword evidence="5 6" id="KW-0539">Nucleus</keyword>
<gene>
    <name evidence="9" type="ORF">K461DRAFT_26604</name>
</gene>
<comment type="function">
    <text evidence="6">The GINS complex plays an essential role in the initiation of DNA replication.</text>
</comment>
<dbReference type="Pfam" id="PF05916">
    <property type="entry name" value="Sld5"/>
    <property type="match status" value="1"/>
</dbReference>
<organism evidence="9 10">
    <name type="scientific">Myriangium duriaei CBS 260.36</name>
    <dbReference type="NCBI Taxonomy" id="1168546"/>
    <lineage>
        <taxon>Eukaryota</taxon>
        <taxon>Fungi</taxon>
        <taxon>Dikarya</taxon>
        <taxon>Ascomycota</taxon>
        <taxon>Pezizomycotina</taxon>
        <taxon>Dothideomycetes</taxon>
        <taxon>Dothideomycetidae</taxon>
        <taxon>Myriangiales</taxon>
        <taxon>Myriangiaceae</taxon>
        <taxon>Myriangium</taxon>
    </lineage>
</organism>
<evidence type="ECO:0000313" key="9">
    <source>
        <dbReference type="EMBL" id="KAF2157889.1"/>
    </source>
</evidence>
<dbReference type="GO" id="GO:0000727">
    <property type="term" value="P:double-strand break repair via break-induced replication"/>
    <property type="evidence" value="ECO:0007669"/>
    <property type="project" value="TreeGrafter"/>
</dbReference>